<accession>A0A7S3NAA7</accession>
<keyword evidence="3" id="KW-1015">Disulfide bond</keyword>
<feature type="domain" description="Peptidase C1A papain C-terminal" evidence="5">
    <location>
        <begin position="156"/>
        <end position="378"/>
    </location>
</feature>
<dbReference type="InterPro" id="IPR038765">
    <property type="entry name" value="Papain-like_cys_pep_sf"/>
</dbReference>
<keyword evidence="4" id="KW-1133">Transmembrane helix</keyword>
<proteinExistence type="inferred from homology"/>
<dbReference type="SMART" id="SM00848">
    <property type="entry name" value="Inhibitor_I29"/>
    <property type="match status" value="1"/>
</dbReference>
<evidence type="ECO:0000256" key="3">
    <source>
        <dbReference type="ARBA" id="ARBA00023157"/>
    </source>
</evidence>
<gene>
    <name evidence="7" type="ORF">EHAR0213_LOCUS6573</name>
</gene>
<dbReference type="SMART" id="SM00645">
    <property type="entry name" value="Pept_C1"/>
    <property type="match status" value="1"/>
</dbReference>
<dbReference type="FunFam" id="3.90.70.10:FF:000332">
    <property type="entry name" value="Cathepsin L1"/>
    <property type="match status" value="1"/>
</dbReference>
<keyword evidence="4" id="KW-0812">Transmembrane</keyword>
<dbReference type="CDD" id="cd02248">
    <property type="entry name" value="Peptidase_C1A"/>
    <property type="match status" value="1"/>
</dbReference>
<feature type="transmembrane region" description="Helical" evidence="4">
    <location>
        <begin position="6"/>
        <end position="23"/>
    </location>
</feature>
<dbReference type="EMBL" id="HBII01015450">
    <property type="protein sequence ID" value="CAE0347662.1"/>
    <property type="molecule type" value="Transcribed_RNA"/>
</dbReference>
<dbReference type="AlphaFoldDB" id="A0A7S3NAA7"/>
<dbReference type="Pfam" id="PF00112">
    <property type="entry name" value="Peptidase_C1"/>
    <property type="match status" value="1"/>
</dbReference>
<dbReference type="PRINTS" id="PR00705">
    <property type="entry name" value="PAPAIN"/>
</dbReference>
<dbReference type="Gene3D" id="3.90.70.10">
    <property type="entry name" value="Cysteine proteinases"/>
    <property type="match status" value="1"/>
</dbReference>
<dbReference type="PANTHER" id="PTHR12411">
    <property type="entry name" value="CYSTEINE PROTEASE FAMILY C1-RELATED"/>
    <property type="match status" value="1"/>
</dbReference>
<dbReference type="InterPro" id="IPR013201">
    <property type="entry name" value="Prot_inhib_I29"/>
</dbReference>
<reference evidence="7" key="1">
    <citation type="submission" date="2021-01" db="EMBL/GenBank/DDBJ databases">
        <authorList>
            <person name="Corre E."/>
            <person name="Pelletier E."/>
            <person name="Niang G."/>
            <person name="Scheremetjew M."/>
            <person name="Finn R."/>
            <person name="Kale V."/>
            <person name="Holt S."/>
            <person name="Cochrane G."/>
            <person name="Meng A."/>
            <person name="Brown T."/>
            <person name="Cohen L."/>
        </authorList>
    </citation>
    <scope>NUCLEOTIDE SEQUENCE</scope>
    <source>
        <strain evidence="7">FSP1.4</strain>
    </source>
</reference>
<protein>
    <submittedName>
        <fullName evidence="7">Uncharacterized protein</fullName>
    </submittedName>
</protein>
<evidence type="ECO:0000313" key="7">
    <source>
        <dbReference type="EMBL" id="CAE0347662.1"/>
    </source>
</evidence>
<dbReference type="InterPro" id="IPR000668">
    <property type="entry name" value="Peptidase_C1A_C"/>
</dbReference>
<evidence type="ECO:0000256" key="1">
    <source>
        <dbReference type="ARBA" id="ARBA00008455"/>
    </source>
</evidence>
<keyword evidence="4" id="KW-0472">Membrane</keyword>
<dbReference type="Pfam" id="PF08246">
    <property type="entry name" value="Inhibitor_I29"/>
    <property type="match status" value="1"/>
</dbReference>
<dbReference type="GO" id="GO:0008234">
    <property type="term" value="F:cysteine-type peptidase activity"/>
    <property type="evidence" value="ECO:0007669"/>
    <property type="project" value="InterPro"/>
</dbReference>
<sequence>MRNSFWISFVVALFISAVIVVNFDKDKFMGMVIESGLMTTKAEISELEFQGAFMDFVATYKKSYANSWEFEARYQIFKDNYQRIRDHNLNADMIGFDLRINQFGDLSQEEFKQKYLTLTPPRRGHHGRHQEKPFAPKKRFSDVSFFETKHNPLRDLPKEVDWRTTGKVQSVKDQGQCGSCWAFSAIGAMESAVAIKTGTLPDLSEQQLVDCSTTYGNQGCNGGFMDFGFKYAEDHPMCSEEQYPYNGVDQFCKDKDDSLCKGGVKVSDFVDVKQKSKADFYAALAEQPLSIGVCAEGLAWQFYWSGIVRWLCGACQDHGVLAVGYGHGGWKIFGETDYVIVKNSWGAGWGEKGYIRIASSEEQGDGTCGIYEMPSFPKV</sequence>
<dbReference type="SUPFAM" id="SSF54001">
    <property type="entry name" value="Cysteine proteinases"/>
    <property type="match status" value="1"/>
</dbReference>
<keyword evidence="2" id="KW-0865">Zymogen</keyword>
<dbReference type="InterPro" id="IPR013128">
    <property type="entry name" value="Peptidase_C1A"/>
</dbReference>
<dbReference type="InterPro" id="IPR000169">
    <property type="entry name" value="Pept_cys_AS"/>
</dbReference>
<evidence type="ECO:0000259" key="6">
    <source>
        <dbReference type="SMART" id="SM00848"/>
    </source>
</evidence>
<dbReference type="InterPro" id="IPR039417">
    <property type="entry name" value="Peptidase_C1A_papain-like"/>
</dbReference>
<evidence type="ECO:0000259" key="5">
    <source>
        <dbReference type="SMART" id="SM00645"/>
    </source>
</evidence>
<evidence type="ECO:0000256" key="2">
    <source>
        <dbReference type="ARBA" id="ARBA00023145"/>
    </source>
</evidence>
<comment type="similarity">
    <text evidence="1">Belongs to the peptidase C1 family.</text>
</comment>
<evidence type="ECO:0000256" key="4">
    <source>
        <dbReference type="SAM" id="Phobius"/>
    </source>
</evidence>
<organism evidence="7">
    <name type="scientific">Euplotes harpa</name>
    <dbReference type="NCBI Taxonomy" id="151035"/>
    <lineage>
        <taxon>Eukaryota</taxon>
        <taxon>Sar</taxon>
        <taxon>Alveolata</taxon>
        <taxon>Ciliophora</taxon>
        <taxon>Intramacronucleata</taxon>
        <taxon>Spirotrichea</taxon>
        <taxon>Hypotrichia</taxon>
        <taxon>Euplotida</taxon>
        <taxon>Euplotidae</taxon>
        <taxon>Euplotes</taxon>
    </lineage>
</organism>
<name>A0A7S3NAA7_9SPIT</name>
<feature type="domain" description="Cathepsin propeptide inhibitor" evidence="6">
    <location>
        <begin position="53"/>
        <end position="111"/>
    </location>
</feature>
<dbReference type="PROSITE" id="PS00139">
    <property type="entry name" value="THIOL_PROTEASE_CYS"/>
    <property type="match status" value="1"/>
</dbReference>
<dbReference type="GO" id="GO:0006508">
    <property type="term" value="P:proteolysis"/>
    <property type="evidence" value="ECO:0007669"/>
    <property type="project" value="InterPro"/>
</dbReference>